<sequence length="273" mass="31676">MVTTRSSDYSLKKATSAILEVLGRTIKRGECHGRSCTILVRLVFQDPVSGEWSGYSTLLIPWNIAYISNIIVVWCTNRAYYVQKALGKEILLRLIQSDQCCNLSTLENVCLRFLFMGWKFQAAYNHDFLKLRSQNLIGQFWRAFWHQGITNYTLGLLNIIRIIAYFPALHRVALIHYVFRFLSMPFGSLMRPSLLYLYKHSRRFCLYVNITLLAPCSRTMSLWHHLDFQNNGVGQYRPVNVSQISCDSFITEPKFIWIDVKTTVASQKFVTGF</sequence>
<dbReference type="EMBL" id="ML005997">
    <property type="protein sequence ID" value="RKP17155.1"/>
    <property type="molecule type" value="Genomic_DNA"/>
</dbReference>
<reference evidence="3" key="1">
    <citation type="journal article" date="2018" name="Nat. Microbiol.">
        <title>Leveraging single-cell genomics to expand the fungal tree of life.</title>
        <authorList>
            <person name="Ahrendt S.R."/>
            <person name="Quandt C.A."/>
            <person name="Ciobanu D."/>
            <person name="Clum A."/>
            <person name="Salamov A."/>
            <person name="Andreopoulos B."/>
            <person name="Cheng J.F."/>
            <person name="Woyke T."/>
            <person name="Pelin A."/>
            <person name="Henrissat B."/>
            <person name="Reynolds N.K."/>
            <person name="Benny G.L."/>
            <person name="Smith M.E."/>
            <person name="James T.Y."/>
            <person name="Grigoriev I.V."/>
        </authorList>
    </citation>
    <scope>NUCLEOTIDE SEQUENCE [LARGE SCALE GENOMIC DNA]</scope>
    <source>
        <strain evidence="3">CSF55</strain>
    </source>
</reference>
<organism evidence="2 3">
    <name type="scientific">Rozella allomycis (strain CSF55)</name>
    <dbReference type="NCBI Taxonomy" id="988480"/>
    <lineage>
        <taxon>Eukaryota</taxon>
        <taxon>Fungi</taxon>
        <taxon>Fungi incertae sedis</taxon>
        <taxon>Cryptomycota</taxon>
        <taxon>Cryptomycota incertae sedis</taxon>
        <taxon>Rozella</taxon>
    </lineage>
</organism>
<evidence type="ECO:0000313" key="2">
    <source>
        <dbReference type="EMBL" id="RKP17155.1"/>
    </source>
</evidence>
<keyword evidence="1" id="KW-0812">Transmembrane</keyword>
<protein>
    <submittedName>
        <fullName evidence="2">Uncharacterized protein</fullName>
    </submittedName>
</protein>
<keyword evidence="1" id="KW-1133">Transmembrane helix</keyword>
<keyword evidence="1" id="KW-0472">Membrane</keyword>
<dbReference type="Proteomes" id="UP000281549">
    <property type="component" value="Unassembled WGS sequence"/>
</dbReference>
<name>A0A4P9YDE0_ROZAC</name>
<accession>A0A4P9YDE0</accession>
<proteinExistence type="predicted"/>
<evidence type="ECO:0000313" key="3">
    <source>
        <dbReference type="Proteomes" id="UP000281549"/>
    </source>
</evidence>
<dbReference type="AlphaFoldDB" id="A0A4P9YDE0"/>
<feature type="transmembrane region" description="Helical" evidence="1">
    <location>
        <begin position="149"/>
        <end position="168"/>
    </location>
</feature>
<evidence type="ECO:0000256" key="1">
    <source>
        <dbReference type="SAM" id="Phobius"/>
    </source>
</evidence>
<gene>
    <name evidence="2" type="ORF">ROZALSC1DRAFT_24488</name>
</gene>